<dbReference type="InterPro" id="IPR053308">
    <property type="entry name" value="Vago-like"/>
</dbReference>
<evidence type="ECO:0000256" key="2">
    <source>
        <dbReference type="ARBA" id="ARBA00022525"/>
    </source>
</evidence>
<evidence type="ECO:0000259" key="4">
    <source>
        <dbReference type="SMART" id="SM01318"/>
    </source>
</evidence>
<proteinExistence type="predicted"/>
<dbReference type="OMA" id="CERIFCF"/>
<keyword evidence="3" id="KW-0472">Membrane</keyword>
<dbReference type="Pfam" id="PF15430">
    <property type="entry name" value="SVWC"/>
    <property type="match status" value="1"/>
</dbReference>
<feature type="transmembrane region" description="Helical" evidence="3">
    <location>
        <begin position="39"/>
        <end position="59"/>
    </location>
</feature>
<dbReference type="PANTHER" id="PTHR39957:SF1">
    <property type="entry name" value="AT09846P1-RELATED"/>
    <property type="match status" value="1"/>
</dbReference>
<reference evidence="5 7" key="1">
    <citation type="journal article" date="2013" name="Genome Biol.">
        <title>Draft genome of the mountain pine beetle, Dendroctonus ponderosae Hopkins, a major forest pest.</title>
        <authorList>
            <person name="Keeling C.I."/>
            <person name="Yuen M.M."/>
            <person name="Liao N.Y."/>
            <person name="Docking T.R."/>
            <person name="Chan S.K."/>
            <person name="Taylor G.A."/>
            <person name="Palmquist D.L."/>
            <person name="Jackman S.D."/>
            <person name="Nguyen A."/>
            <person name="Li M."/>
            <person name="Henderson H."/>
            <person name="Janes J.K."/>
            <person name="Zhao Y."/>
            <person name="Pandoh P."/>
            <person name="Moore R."/>
            <person name="Sperling F.A."/>
            <person name="Huber D.P."/>
            <person name="Birol I."/>
            <person name="Jones S.J."/>
            <person name="Bohlmann J."/>
        </authorList>
    </citation>
    <scope>NUCLEOTIDE SEQUENCE</scope>
</reference>
<gene>
    <name evidence="6" type="ORF">D910_12384</name>
    <name evidence="5" type="ORF">YQE_11528</name>
</gene>
<dbReference type="HOGENOM" id="CLU_1760673_0_0_1"/>
<dbReference type="OrthoDB" id="6674808at2759"/>
<feature type="non-terminal residue" evidence="5">
    <location>
        <position position="1"/>
    </location>
</feature>
<feature type="domain" description="Single" evidence="4">
    <location>
        <begin position="77"/>
        <end position="142"/>
    </location>
</feature>
<sequence>MFPVVNKSKLLLDLNLLTHFNGKSGSIQSSSAWKSKMKYFGLFLITFALLVSIECWMAISPYNRKEFRENKITDAHCFTASMGKFKKGEEKPLNNTCGVAICSDTRYISLMGCGVMGTTPPCYIAPGNLSKPYPHCCDILVCPHSPDE</sequence>
<accession>N6SVL4</accession>
<evidence type="ECO:0000313" key="7">
    <source>
        <dbReference type="Proteomes" id="UP000030742"/>
    </source>
</evidence>
<comment type="subcellular location">
    <subcellularLocation>
        <location evidence="1">Secreted</location>
    </subcellularLocation>
</comment>
<dbReference type="SMART" id="SM01318">
    <property type="entry name" value="SVWC"/>
    <property type="match status" value="1"/>
</dbReference>
<dbReference type="GO" id="GO:0005576">
    <property type="term" value="C:extracellular region"/>
    <property type="evidence" value="ECO:0007669"/>
    <property type="project" value="UniProtKB-SubCell"/>
</dbReference>
<keyword evidence="3" id="KW-1133">Transmembrane helix</keyword>
<evidence type="ECO:0000313" key="5">
    <source>
        <dbReference type="EMBL" id="ENN71794.1"/>
    </source>
</evidence>
<dbReference type="PANTHER" id="PTHR39957">
    <property type="entry name" value="AT09846P1-RELATED"/>
    <property type="match status" value="1"/>
</dbReference>
<keyword evidence="3" id="KW-0812">Transmembrane</keyword>
<protein>
    <recommendedName>
        <fullName evidence="4">Single domain-containing protein</fullName>
    </recommendedName>
</protein>
<organism evidence="5">
    <name type="scientific">Dendroctonus ponderosae</name>
    <name type="common">Mountain pine beetle</name>
    <dbReference type="NCBI Taxonomy" id="77166"/>
    <lineage>
        <taxon>Eukaryota</taxon>
        <taxon>Metazoa</taxon>
        <taxon>Ecdysozoa</taxon>
        <taxon>Arthropoda</taxon>
        <taxon>Hexapoda</taxon>
        <taxon>Insecta</taxon>
        <taxon>Pterygota</taxon>
        <taxon>Neoptera</taxon>
        <taxon>Endopterygota</taxon>
        <taxon>Coleoptera</taxon>
        <taxon>Polyphaga</taxon>
        <taxon>Cucujiformia</taxon>
        <taxon>Curculionidae</taxon>
        <taxon>Scolytinae</taxon>
        <taxon>Dendroctonus</taxon>
    </lineage>
</organism>
<dbReference type="InterPro" id="IPR029277">
    <property type="entry name" value="SVWC_dom"/>
</dbReference>
<dbReference type="EMBL" id="KB632407">
    <property type="protein sequence ID" value="ERL95114.1"/>
    <property type="molecule type" value="Genomic_DNA"/>
</dbReference>
<dbReference type="EMBL" id="KB741253">
    <property type="protein sequence ID" value="ENN71794.1"/>
    <property type="molecule type" value="Genomic_DNA"/>
</dbReference>
<dbReference type="AlphaFoldDB" id="N6SVL4"/>
<evidence type="ECO:0000313" key="6">
    <source>
        <dbReference type="EMBL" id="ERL95114.1"/>
    </source>
</evidence>
<keyword evidence="2" id="KW-0964">Secreted</keyword>
<dbReference type="Proteomes" id="UP000030742">
    <property type="component" value="Unassembled WGS sequence"/>
</dbReference>
<evidence type="ECO:0000256" key="1">
    <source>
        <dbReference type="ARBA" id="ARBA00004613"/>
    </source>
</evidence>
<name>N6SVL4_DENPD</name>
<evidence type="ECO:0000256" key="3">
    <source>
        <dbReference type="SAM" id="Phobius"/>
    </source>
</evidence>